<dbReference type="PANTHER" id="PTHR34040">
    <property type="entry name" value="FLAGELLAR BIOSYNTHETIC PROTEIN FLIQ"/>
    <property type="match status" value="1"/>
</dbReference>
<reference evidence="8 9" key="1">
    <citation type="submission" date="2019-11" db="EMBL/GenBank/DDBJ databases">
        <title>Acidiferrimicrobium australis gen. nov., sp. nov., an acidophilic and obligately heterotrophic, member of the Actinobacteria that catalyses dissimilatory oxido- reduction of iron isolated from metal-rich acidic water in Chile.</title>
        <authorList>
            <person name="Gonzalez D."/>
            <person name="Huber K."/>
            <person name="Hedrich S."/>
            <person name="Rojas-Villalobos C."/>
            <person name="Quatrini R."/>
            <person name="Dinamarca M.A."/>
            <person name="Schwarz A."/>
            <person name="Canales C."/>
            <person name="Nancucheo I."/>
        </authorList>
    </citation>
    <scope>NUCLEOTIDE SEQUENCE [LARGE SCALE GENOMIC DNA]</scope>
    <source>
        <strain evidence="8 9">USS-CCA1</strain>
    </source>
</reference>
<keyword evidence="6 7" id="KW-0472">Membrane</keyword>
<proteinExistence type="inferred from homology"/>
<accession>A0ABW9QP31</accession>
<keyword evidence="3" id="KW-1003">Cell membrane</keyword>
<dbReference type="Pfam" id="PF01313">
    <property type="entry name" value="Bac_export_3"/>
    <property type="match status" value="1"/>
</dbReference>
<keyword evidence="5 7" id="KW-1133">Transmembrane helix</keyword>
<evidence type="ECO:0000256" key="2">
    <source>
        <dbReference type="ARBA" id="ARBA00006156"/>
    </source>
</evidence>
<protein>
    <submittedName>
        <fullName evidence="8">Flagellar type III secretion system protein FliQ</fullName>
    </submittedName>
</protein>
<evidence type="ECO:0000313" key="8">
    <source>
        <dbReference type="EMBL" id="MST31562.1"/>
    </source>
</evidence>
<keyword evidence="8" id="KW-0966">Cell projection</keyword>
<comment type="similarity">
    <text evidence="2">Belongs to the FliQ/MopD/SpaQ family.</text>
</comment>
<keyword evidence="4 7" id="KW-0812">Transmembrane</keyword>
<evidence type="ECO:0000256" key="7">
    <source>
        <dbReference type="SAM" id="Phobius"/>
    </source>
</evidence>
<organism evidence="8 9">
    <name type="scientific">Acidiferrimicrobium australe</name>
    <dbReference type="NCBI Taxonomy" id="2664430"/>
    <lineage>
        <taxon>Bacteria</taxon>
        <taxon>Bacillati</taxon>
        <taxon>Actinomycetota</taxon>
        <taxon>Acidimicrobiia</taxon>
        <taxon>Acidimicrobiales</taxon>
        <taxon>Acidimicrobiaceae</taxon>
        <taxon>Acidiferrimicrobium</taxon>
    </lineage>
</organism>
<evidence type="ECO:0000256" key="1">
    <source>
        <dbReference type="ARBA" id="ARBA00004651"/>
    </source>
</evidence>
<comment type="subcellular location">
    <subcellularLocation>
        <location evidence="1">Cell membrane</location>
        <topology evidence="1">Multi-pass membrane protein</topology>
    </subcellularLocation>
</comment>
<evidence type="ECO:0000313" key="9">
    <source>
        <dbReference type="Proteomes" id="UP000437736"/>
    </source>
</evidence>
<evidence type="ECO:0000256" key="5">
    <source>
        <dbReference type="ARBA" id="ARBA00022989"/>
    </source>
</evidence>
<keyword evidence="9" id="KW-1185">Reference proteome</keyword>
<dbReference type="InterPro" id="IPR002191">
    <property type="entry name" value="Bac_export_3"/>
</dbReference>
<evidence type="ECO:0000256" key="4">
    <source>
        <dbReference type="ARBA" id="ARBA00022692"/>
    </source>
</evidence>
<keyword evidence="8" id="KW-0969">Cilium</keyword>
<feature type="transmembrane region" description="Helical" evidence="7">
    <location>
        <begin position="20"/>
        <end position="39"/>
    </location>
</feature>
<evidence type="ECO:0000256" key="3">
    <source>
        <dbReference type="ARBA" id="ARBA00022475"/>
    </source>
</evidence>
<gene>
    <name evidence="8" type="primary">fliQ</name>
    <name evidence="8" type="ORF">GHK86_02300</name>
</gene>
<dbReference type="Proteomes" id="UP000437736">
    <property type="component" value="Unassembled WGS sequence"/>
</dbReference>
<feature type="transmembrane region" description="Helical" evidence="7">
    <location>
        <begin position="51"/>
        <end position="70"/>
    </location>
</feature>
<sequence>MNDTQVLNIAVQMLVEMGKLAAPVLIVSMAVGIGVSLLQSITQLQEATLSFVPKLAAVALVVVFAGHWMINSLVGFTDHMYRLIPALLHAG</sequence>
<name>A0ABW9QP31_9ACTN</name>
<dbReference type="PANTHER" id="PTHR34040:SF2">
    <property type="entry name" value="FLAGELLAR BIOSYNTHETIC PROTEIN FLIQ"/>
    <property type="match status" value="1"/>
</dbReference>
<dbReference type="EMBL" id="WJHE01000096">
    <property type="protein sequence ID" value="MST31562.1"/>
    <property type="molecule type" value="Genomic_DNA"/>
</dbReference>
<comment type="caution">
    <text evidence="8">The sequence shown here is derived from an EMBL/GenBank/DDBJ whole genome shotgun (WGS) entry which is preliminary data.</text>
</comment>
<dbReference type="PIRSF" id="PIRSF004669">
    <property type="entry name" value="FliQ"/>
    <property type="match status" value="1"/>
</dbReference>
<keyword evidence="8" id="KW-0282">Flagellum</keyword>
<evidence type="ECO:0000256" key="6">
    <source>
        <dbReference type="ARBA" id="ARBA00023136"/>
    </source>
</evidence>
<dbReference type="PRINTS" id="PR00952">
    <property type="entry name" value="TYPE3IMQPROT"/>
</dbReference>